<feature type="compositionally biased region" description="Polar residues" evidence="10">
    <location>
        <begin position="313"/>
        <end position="322"/>
    </location>
</feature>
<organism evidence="14 15">
    <name type="scientific">Tulasnella calospora MUT 4182</name>
    <dbReference type="NCBI Taxonomy" id="1051891"/>
    <lineage>
        <taxon>Eukaryota</taxon>
        <taxon>Fungi</taxon>
        <taxon>Dikarya</taxon>
        <taxon>Basidiomycota</taxon>
        <taxon>Agaricomycotina</taxon>
        <taxon>Agaricomycetes</taxon>
        <taxon>Cantharellales</taxon>
        <taxon>Tulasnellaceae</taxon>
        <taxon>Tulasnella</taxon>
    </lineage>
</organism>
<dbReference type="Gene3D" id="3.30.40.10">
    <property type="entry name" value="Zinc/RING finger domain, C3HC4 (zinc finger)"/>
    <property type="match status" value="1"/>
</dbReference>
<feature type="region of interest" description="Disordered" evidence="10">
    <location>
        <begin position="1222"/>
        <end position="1256"/>
    </location>
</feature>
<dbReference type="GO" id="GO:0003677">
    <property type="term" value="F:DNA binding"/>
    <property type="evidence" value="ECO:0007669"/>
    <property type="project" value="InterPro"/>
</dbReference>
<keyword evidence="8" id="KW-0067">ATP-binding</keyword>
<dbReference type="GO" id="GO:0008270">
    <property type="term" value="F:zinc ion binding"/>
    <property type="evidence" value="ECO:0007669"/>
    <property type="project" value="UniProtKB-KW"/>
</dbReference>
<dbReference type="InterPro" id="IPR011009">
    <property type="entry name" value="Kinase-like_dom_sf"/>
</dbReference>
<evidence type="ECO:0000256" key="2">
    <source>
        <dbReference type="ARBA" id="ARBA00022679"/>
    </source>
</evidence>
<dbReference type="InterPro" id="IPR008271">
    <property type="entry name" value="Ser/Thr_kinase_AS"/>
</dbReference>
<dbReference type="Pfam" id="PF01388">
    <property type="entry name" value="ARID"/>
    <property type="match status" value="1"/>
</dbReference>
<dbReference type="InterPro" id="IPR019787">
    <property type="entry name" value="Znf_PHD-finger"/>
</dbReference>
<proteinExistence type="predicted"/>
<keyword evidence="7" id="KW-0862">Zinc</keyword>
<dbReference type="GO" id="GO:0004674">
    <property type="term" value="F:protein serine/threonine kinase activity"/>
    <property type="evidence" value="ECO:0007669"/>
    <property type="project" value="UniProtKB-EC"/>
</dbReference>
<evidence type="ECO:0000256" key="8">
    <source>
        <dbReference type="ARBA" id="ARBA00022840"/>
    </source>
</evidence>
<protein>
    <recommendedName>
        <fullName evidence="1">non-specific serine/threonine protein kinase</fullName>
        <ecNumber evidence="1">2.7.11.1</ecNumber>
    </recommendedName>
</protein>
<feature type="domain" description="PHD-type" evidence="12">
    <location>
        <begin position="1083"/>
        <end position="1133"/>
    </location>
</feature>
<evidence type="ECO:0000256" key="1">
    <source>
        <dbReference type="ARBA" id="ARBA00012513"/>
    </source>
</evidence>
<sequence length="1313" mass="147361">MSVHLNFTALNTCLQDLDHLFIDVSRLTPETGYEEEIGGYGTVRVSTLDSGTPGALLVAAKTIRLKDRHKDPKRLAFRLARELKIWAGFRHPHVLSLLGYYLDKGYKIAVLISLYMIHGDLKEYIDQQKPLWEARLHLVCDLTDGLAYLHEQTPPVLHGDIKMKNVLVNATRRGMLADFGLSKALEEGPTGLTTSDGLKGTLRCYSPELIRDQDSSQSLPSDIWAWGCLVLEALAETIPYAEKKSEHSIIRALMNGESPSDTEKLSFPVSDLKTLLARCWTIQPSERPSAVDCLRAIESALSTPRLAVETESTKGPDSLQQSPQPPEFGTGAADAPLQSQSGLPSLSLHLREPFWSAFKTHLDERRVVVGQPRVGGREVELHQLFFVVGALGGYRAVWEKQLWPVVGVKLGLLDLDGTKSSQSSPALTDQLSAVYHSTLADFETHWCESLRPTDPESVFPLPPQLQFLHPEIEEFTKATFHMSSGLDGPFPAEPENPGLNTLHSLANVATKIQVTSPKDPKHRGPDNNKSNHIVERALNVLKNRPIPTFGKHFPRKQTSEVQPLSNGEYDAEDIDDIICEAGELWSNSPEMRDLVNLKEWADEWDRRAGVMIAEVHQAGPNAPLERAAWEALFFEAYNYNYNLRRFEDVGRVVKRIRLFEELRTLQDTPLTMEDVEELKKQAVDCSLPPDNEQAVRLKEFSERGAQWCKNAQIVLEQPAIALEDLTKLVAPTFPVPVFPLLLERIGNLRGRACEIEKQAKLILYPSTNSRTPVTDALRLVSTAQKDFIIPAVQILAGVAPQAAHIEKTCFDILNNRYSPQASHKPLFEELRDMRDTVQKRLWMFTIPSFDIVDQQLVQHDAWLEKIQWHRAPEPAMQGKLIADDVAHNTRPENDEPPSDPECTCICLLPVKITSRRQADAVKCYDCGSKFHPECIEGSCPFCDHHHWNGTLPKPRNFEFTDLLHLATTAPSLTRNYSLVWKRVDATITSITRLIRSIAAFLSSMLATDTSPSPTIIRQIRHFLRKLYKIQFRIRARADLPPCGLTLCRLYRTLTSDKPTKESAQHRRPCFFFTAEFMPLASDGSRCICKGTHGSDHLITCRSCSYKFHGNCVIYKDFNKPHPEGWRCPMCMTRKGKQYPQSAVRVRAIAEQDINVFIDTKACLDNYSSQLIRQRLPPPVDCTIILELERFIPGSDQSTDSSIIAWLRPLVLQPYTVPSFPDLQDPSQTLNAATPSTTGSTSTSPPVSQAPSTGRSNLSLRMARSSSSYIMPNATKRNVQASLSLENLRGTRLIVSESGGATHYEISQEEDLFM</sequence>
<feature type="compositionally biased region" description="Low complexity" evidence="10">
    <location>
        <begin position="1233"/>
        <end position="1246"/>
    </location>
</feature>
<evidence type="ECO:0000313" key="14">
    <source>
        <dbReference type="EMBL" id="KIO15995.1"/>
    </source>
</evidence>
<dbReference type="PROSITE" id="PS01359">
    <property type="entry name" value="ZF_PHD_1"/>
    <property type="match status" value="1"/>
</dbReference>
<dbReference type="PANTHER" id="PTHR43671">
    <property type="entry name" value="SERINE/THREONINE-PROTEIN KINASE NEK"/>
    <property type="match status" value="1"/>
</dbReference>
<dbReference type="InterPro" id="IPR050660">
    <property type="entry name" value="NEK_Ser/Thr_kinase"/>
</dbReference>
<dbReference type="SUPFAM" id="SSF46774">
    <property type="entry name" value="ARID-like"/>
    <property type="match status" value="1"/>
</dbReference>
<evidence type="ECO:0000259" key="13">
    <source>
        <dbReference type="PROSITE" id="PS51011"/>
    </source>
</evidence>
<dbReference type="PROSITE" id="PS51011">
    <property type="entry name" value="ARID"/>
    <property type="match status" value="1"/>
</dbReference>
<dbReference type="PANTHER" id="PTHR43671:SF13">
    <property type="entry name" value="SERINE_THREONINE-PROTEIN KINASE NEK2"/>
    <property type="match status" value="1"/>
</dbReference>
<dbReference type="InterPro" id="IPR001606">
    <property type="entry name" value="ARID_dom"/>
</dbReference>
<dbReference type="EMBL" id="KN823720">
    <property type="protein sequence ID" value="KIO15995.1"/>
    <property type="molecule type" value="Genomic_DNA"/>
</dbReference>
<dbReference type="InterPro" id="IPR013637">
    <property type="entry name" value="Lys_sp_deMease-like_dom"/>
</dbReference>
<feature type="domain" description="ARID" evidence="13">
    <location>
        <begin position="348"/>
        <end position="447"/>
    </location>
</feature>
<evidence type="ECO:0000256" key="9">
    <source>
        <dbReference type="PROSITE-ProRule" id="PRU00146"/>
    </source>
</evidence>
<dbReference type="SMART" id="SM00501">
    <property type="entry name" value="BRIGHT"/>
    <property type="match status" value="1"/>
</dbReference>
<evidence type="ECO:0000256" key="6">
    <source>
        <dbReference type="ARBA" id="ARBA00022777"/>
    </source>
</evidence>
<dbReference type="HOGENOM" id="CLU_260524_0_0_1"/>
<dbReference type="PROSITE" id="PS50011">
    <property type="entry name" value="PROTEIN_KINASE_DOM"/>
    <property type="match status" value="1"/>
</dbReference>
<reference evidence="15" key="2">
    <citation type="submission" date="2015-01" db="EMBL/GenBank/DDBJ databases">
        <title>Evolutionary Origins and Diversification of the Mycorrhizal Mutualists.</title>
        <authorList>
            <consortium name="DOE Joint Genome Institute"/>
            <consortium name="Mycorrhizal Genomics Consortium"/>
            <person name="Kohler A."/>
            <person name="Kuo A."/>
            <person name="Nagy L.G."/>
            <person name="Floudas D."/>
            <person name="Copeland A."/>
            <person name="Barry K.W."/>
            <person name="Cichocki N."/>
            <person name="Veneault-Fourrey C."/>
            <person name="LaButti K."/>
            <person name="Lindquist E.A."/>
            <person name="Lipzen A."/>
            <person name="Lundell T."/>
            <person name="Morin E."/>
            <person name="Murat C."/>
            <person name="Riley R."/>
            <person name="Ohm R."/>
            <person name="Sun H."/>
            <person name="Tunlid A."/>
            <person name="Henrissat B."/>
            <person name="Grigoriev I.V."/>
            <person name="Hibbett D.S."/>
            <person name="Martin F."/>
        </authorList>
    </citation>
    <scope>NUCLEOTIDE SEQUENCE [LARGE SCALE GENOMIC DNA]</scope>
    <source>
        <strain evidence="15">MUT 4182</strain>
    </source>
</reference>
<dbReference type="STRING" id="1051891.A0A0C3PNJ3"/>
<dbReference type="GO" id="GO:0005524">
    <property type="term" value="F:ATP binding"/>
    <property type="evidence" value="ECO:0007669"/>
    <property type="project" value="UniProtKB-KW"/>
</dbReference>
<dbReference type="Pfam" id="PF00628">
    <property type="entry name" value="PHD"/>
    <property type="match status" value="1"/>
</dbReference>
<keyword evidence="6" id="KW-0418">Kinase</keyword>
<evidence type="ECO:0000256" key="4">
    <source>
        <dbReference type="ARBA" id="ARBA00022741"/>
    </source>
</evidence>
<dbReference type="SMART" id="SM01014">
    <property type="entry name" value="ARID"/>
    <property type="match status" value="1"/>
</dbReference>
<dbReference type="EC" id="2.7.11.1" evidence="1"/>
<dbReference type="InterPro" id="IPR001965">
    <property type="entry name" value="Znf_PHD"/>
</dbReference>
<dbReference type="PROSITE" id="PS00108">
    <property type="entry name" value="PROTEIN_KINASE_ST"/>
    <property type="match status" value="1"/>
</dbReference>
<evidence type="ECO:0000259" key="11">
    <source>
        <dbReference type="PROSITE" id="PS50011"/>
    </source>
</evidence>
<keyword evidence="4" id="KW-0547">Nucleotide-binding</keyword>
<dbReference type="OrthoDB" id="1678912at2759"/>
<evidence type="ECO:0000259" key="12">
    <source>
        <dbReference type="PROSITE" id="PS50016"/>
    </source>
</evidence>
<evidence type="ECO:0000256" key="3">
    <source>
        <dbReference type="ARBA" id="ARBA00022723"/>
    </source>
</evidence>
<evidence type="ECO:0000256" key="7">
    <source>
        <dbReference type="ARBA" id="ARBA00022833"/>
    </source>
</evidence>
<dbReference type="InterPro" id="IPR000719">
    <property type="entry name" value="Prot_kinase_dom"/>
</dbReference>
<reference evidence="14 15" key="1">
    <citation type="submission" date="2014-04" db="EMBL/GenBank/DDBJ databases">
        <authorList>
            <consortium name="DOE Joint Genome Institute"/>
            <person name="Kuo A."/>
            <person name="Girlanda M."/>
            <person name="Perotto S."/>
            <person name="Kohler A."/>
            <person name="Nagy L.G."/>
            <person name="Floudas D."/>
            <person name="Copeland A."/>
            <person name="Barry K.W."/>
            <person name="Cichocki N."/>
            <person name="Veneault-Fourrey C."/>
            <person name="LaButti K."/>
            <person name="Lindquist E.A."/>
            <person name="Lipzen A."/>
            <person name="Lundell T."/>
            <person name="Morin E."/>
            <person name="Murat C."/>
            <person name="Sun H."/>
            <person name="Tunlid A."/>
            <person name="Henrissat B."/>
            <person name="Grigoriev I.V."/>
            <person name="Hibbett D.S."/>
            <person name="Martin F."/>
            <person name="Nordberg H.P."/>
            <person name="Cantor M.N."/>
            <person name="Hua S.X."/>
        </authorList>
    </citation>
    <scope>NUCLEOTIDE SEQUENCE [LARGE SCALE GENOMIC DNA]</scope>
    <source>
        <strain evidence="14 15">MUT 4182</strain>
    </source>
</reference>
<evidence type="ECO:0000256" key="10">
    <source>
        <dbReference type="SAM" id="MobiDB-lite"/>
    </source>
</evidence>
<keyword evidence="3" id="KW-0479">Metal-binding</keyword>
<dbReference type="InterPro" id="IPR013083">
    <property type="entry name" value="Znf_RING/FYVE/PHD"/>
</dbReference>
<dbReference type="CDD" id="cd15489">
    <property type="entry name" value="PHD_SF"/>
    <property type="match status" value="1"/>
</dbReference>
<dbReference type="SMART" id="SM00220">
    <property type="entry name" value="S_TKc"/>
    <property type="match status" value="1"/>
</dbReference>
<feature type="region of interest" description="Disordered" evidence="10">
    <location>
        <begin position="305"/>
        <end position="336"/>
    </location>
</feature>
<accession>A0A0C3PNJ3</accession>
<name>A0A0C3PNJ3_9AGAM</name>
<dbReference type="Gene3D" id="1.10.150.60">
    <property type="entry name" value="ARID DNA-binding domain"/>
    <property type="match status" value="1"/>
</dbReference>
<gene>
    <name evidence="14" type="ORF">M407DRAFT_34375</name>
</gene>
<evidence type="ECO:0000313" key="15">
    <source>
        <dbReference type="Proteomes" id="UP000054248"/>
    </source>
</evidence>
<dbReference type="SUPFAM" id="SSF56112">
    <property type="entry name" value="Protein kinase-like (PK-like)"/>
    <property type="match status" value="1"/>
</dbReference>
<dbReference type="InterPro" id="IPR019786">
    <property type="entry name" value="Zinc_finger_PHD-type_CS"/>
</dbReference>
<dbReference type="PROSITE" id="PS50016">
    <property type="entry name" value="ZF_PHD_2"/>
    <property type="match status" value="1"/>
</dbReference>
<keyword evidence="15" id="KW-1185">Reference proteome</keyword>
<keyword evidence="2" id="KW-0808">Transferase</keyword>
<evidence type="ECO:0000256" key="5">
    <source>
        <dbReference type="ARBA" id="ARBA00022771"/>
    </source>
</evidence>
<dbReference type="InterPro" id="IPR036431">
    <property type="entry name" value="ARID_dom_sf"/>
</dbReference>
<feature type="domain" description="Protein kinase" evidence="11">
    <location>
        <begin position="29"/>
        <end position="301"/>
    </location>
</feature>
<dbReference type="SUPFAM" id="SSF57903">
    <property type="entry name" value="FYVE/PHD zinc finger"/>
    <property type="match status" value="1"/>
</dbReference>
<dbReference type="Proteomes" id="UP000054248">
    <property type="component" value="Unassembled WGS sequence"/>
</dbReference>
<dbReference type="InterPro" id="IPR011011">
    <property type="entry name" value="Znf_FYVE_PHD"/>
</dbReference>
<dbReference type="Gene3D" id="1.10.510.10">
    <property type="entry name" value="Transferase(Phosphotransferase) domain 1"/>
    <property type="match status" value="1"/>
</dbReference>
<keyword evidence="5 9" id="KW-0863">Zinc-finger</keyword>
<dbReference type="Pfam" id="PF00069">
    <property type="entry name" value="Pkinase"/>
    <property type="match status" value="1"/>
</dbReference>
<dbReference type="Pfam" id="PF08429">
    <property type="entry name" value="PLU-1"/>
    <property type="match status" value="1"/>
</dbReference>
<dbReference type="SMART" id="SM00249">
    <property type="entry name" value="PHD"/>
    <property type="match status" value="1"/>
</dbReference>